<comment type="caution">
    <text evidence="2">The sequence shown here is derived from an EMBL/GenBank/DDBJ whole genome shotgun (WGS) entry which is preliminary data.</text>
</comment>
<dbReference type="AlphaFoldDB" id="A0A9J5YKS1"/>
<organism evidence="2 3">
    <name type="scientific">Solanum commersonii</name>
    <name type="common">Commerson's wild potato</name>
    <name type="synonym">Commerson's nightshade</name>
    <dbReference type="NCBI Taxonomy" id="4109"/>
    <lineage>
        <taxon>Eukaryota</taxon>
        <taxon>Viridiplantae</taxon>
        <taxon>Streptophyta</taxon>
        <taxon>Embryophyta</taxon>
        <taxon>Tracheophyta</taxon>
        <taxon>Spermatophyta</taxon>
        <taxon>Magnoliopsida</taxon>
        <taxon>eudicotyledons</taxon>
        <taxon>Gunneridae</taxon>
        <taxon>Pentapetalae</taxon>
        <taxon>asterids</taxon>
        <taxon>lamiids</taxon>
        <taxon>Solanales</taxon>
        <taxon>Solanaceae</taxon>
        <taxon>Solanoideae</taxon>
        <taxon>Solaneae</taxon>
        <taxon>Solanum</taxon>
    </lineage>
</organism>
<reference evidence="2 3" key="1">
    <citation type="submission" date="2020-09" db="EMBL/GenBank/DDBJ databases">
        <title>De no assembly of potato wild relative species, Solanum commersonii.</title>
        <authorList>
            <person name="Cho K."/>
        </authorList>
    </citation>
    <scope>NUCLEOTIDE SEQUENCE [LARGE SCALE GENOMIC DNA]</scope>
    <source>
        <strain evidence="2">LZ3.2</strain>
        <tissue evidence="2">Leaf</tissue>
    </source>
</reference>
<protein>
    <submittedName>
        <fullName evidence="2">Uncharacterized protein</fullName>
    </submittedName>
</protein>
<sequence length="139" mass="16488">MWNKDAEITLEKAELLKAHFEGLGTAEVNELRKKIDELMAQIAALQEKSIKDNDEANSRLTFVLIRCWTTSCHLKLDKILTVVPAIIIWWHLWWRRNNLRNRKTVSYNSLVFNVNTDIWRMSRLIWPKFSTLARNGEFF</sequence>
<feature type="coiled-coil region" evidence="1">
    <location>
        <begin position="28"/>
        <end position="55"/>
    </location>
</feature>
<evidence type="ECO:0000313" key="3">
    <source>
        <dbReference type="Proteomes" id="UP000824120"/>
    </source>
</evidence>
<evidence type="ECO:0000256" key="1">
    <source>
        <dbReference type="SAM" id="Coils"/>
    </source>
</evidence>
<gene>
    <name evidence="2" type="ORF">H5410_031658</name>
</gene>
<proteinExistence type="predicted"/>
<accession>A0A9J5YKS1</accession>
<dbReference type="Proteomes" id="UP000824120">
    <property type="component" value="Chromosome 6"/>
</dbReference>
<evidence type="ECO:0000313" key="2">
    <source>
        <dbReference type="EMBL" id="KAG5600288.1"/>
    </source>
</evidence>
<keyword evidence="1" id="KW-0175">Coiled coil</keyword>
<dbReference type="EMBL" id="JACXVP010000006">
    <property type="protein sequence ID" value="KAG5600288.1"/>
    <property type="molecule type" value="Genomic_DNA"/>
</dbReference>
<keyword evidence="3" id="KW-1185">Reference proteome</keyword>
<name>A0A9J5YKS1_SOLCO</name>